<accession>A0A7H0FUZ3</accession>
<gene>
    <name evidence="1" type="ORF">H8B22_10110</name>
</gene>
<keyword evidence="2" id="KW-1185">Reference proteome</keyword>
<dbReference type="KEGG" id="lsx:H8B22_10110"/>
<sequence length="147" mass="15829">MDKTALRNALLALERHELQAAREAYADYLAGSKPDRADTEDDQDHSLAVEDAELAQGLEGPLQAAQDAMARLQAIDFAPRTTVAPGAVLELGGQRFVVAVATQQFKVGAQTYMGISTESPLYRAAYGKAAGDTVEFAGRPHRIDRID</sequence>
<protein>
    <recommendedName>
        <fullName evidence="3">Transcription elongation factor</fullName>
    </recommendedName>
</protein>
<name>A0A7H0FUZ3_9GAMM</name>
<dbReference type="AlphaFoldDB" id="A0A7H0FUZ3"/>
<evidence type="ECO:0000313" key="1">
    <source>
        <dbReference type="EMBL" id="QNP39859.1"/>
    </source>
</evidence>
<dbReference type="EMBL" id="CP060820">
    <property type="protein sequence ID" value="QNP39859.1"/>
    <property type="molecule type" value="Genomic_DNA"/>
</dbReference>
<evidence type="ECO:0000313" key="2">
    <source>
        <dbReference type="Proteomes" id="UP000516018"/>
    </source>
</evidence>
<proteinExistence type="predicted"/>
<organism evidence="1 2">
    <name type="scientific">Agrilutibacter terrestris</name>
    <dbReference type="NCBI Taxonomy" id="2865112"/>
    <lineage>
        <taxon>Bacteria</taxon>
        <taxon>Pseudomonadati</taxon>
        <taxon>Pseudomonadota</taxon>
        <taxon>Gammaproteobacteria</taxon>
        <taxon>Lysobacterales</taxon>
        <taxon>Lysobacteraceae</taxon>
        <taxon>Agrilutibacter</taxon>
    </lineage>
</organism>
<dbReference type="RefSeq" id="WP_187711305.1">
    <property type="nucleotide sequence ID" value="NZ_CP060820.1"/>
</dbReference>
<dbReference type="Proteomes" id="UP000516018">
    <property type="component" value="Chromosome"/>
</dbReference>
<evidence type="ECO:0008006" key="3">
    <source>
        <dbReference type="Google" id="ProtNLM"/>
    </source>
</evidence>
<reference evidence="1 2" key="1">
    <citation type="submission" date="2020-08" db="EMBL/GenBank/DDBJ databases">
        <title>Lysobacter sp. II4 sp. nov., isolated from soil.</title>
        <authorList>
            <person name="Woo C.Y."/>
            <person name="Kim J."/>
        </authorList>
    </citation>
    <scope>NUCLEOTIDE SEQUENCE [LARGE SCALE GENOMIC DNA]</scope>
    <source>
        <strain evidence="1 2">II4</strain>
    </source>
</reference>